<gene>
    <name evidence="7" type="ORF">AWN68_05005</name>
</gene>
<organism evidence="7 8">
    <name type="scientific">Roseivirga echinicomitans</name>
    <dbReference type="NCBI Taxonomy" id="296218"/>
    <lineage>
        <taxon>Bacteria</taxon>
        <taxon>Pseudomonadati</taxon>
        <taxon>Bacteroidota</taxon>
        <taxon>Cytophagia</taxon>
        <taxon>Cytophagales</taxon>
        <taxon>Roseivirgaceae</taxon>
        <taxon>Roseivirga</taxon>
    </lineage>
</organism>
<evidence type="ECO:0000256" key="2">
    <source>
        <dbReference type="ARBA" id="ARBA00022475"/>
    </source>
</evidence>
<sequence>MRTITHKMKEPFLSSLFNLSGGIFLKTLKPFKKGDFIEVNGEIGSVTSSNWTRSEIKTIDGETIEVGNAQFLLGTLNNLSDKNIIRLELKLNISYSENMTEVKQSIYDFLKGYSNILKSPKSKITVTKLHKNHVELKVAPWCLLDHFLELDYKLETALYQHLLNKGFNAPVKEELFSEIREIA</sequence>
<dbReference type="STRING" id="296218.AWN68_05005"/>
<dbReference type="Gene3D" id="3.30.70.100">
    <property type="match status" value="1"/>
</dbReference>
<evidence type="ECO:0000256" key="5">
    <source>
        <dbReference type="ARBA" id="ARBA00023136"/>
    </source>
</evidence>
<dbReference type="AlphaFoldDB" id="A0A150XK01"/>
<dbReference type="InterPro" id="IPR023408">
    <property type="entry name" value="MscS_beta-dom_sf"/>
</dbReference>
<dbReference type="OrthoDB" id="9809206at2"/>
<evidence type="ECO:0000259" key="6">
    <source>
        <dbReference type="Pfam" id="PF00924"/>
    </source>
</evidence>
<dbReference type="EMBL" id="LRDB01000012">
    <property type="protein sequence ID" value="KYG78992.1"/>
    <property type="molecule type" value="Genomic_DNA"/>
</dbReference>
<reference evidence="7 8" key="1">
    <citation type="submission" date="2016-01" db="EMBL/GenBank/DDBJ databases">
        <title>Genome sequencing of Roseivirga echinicomitans KMM 6058.</title>
        <authorList>
            <person name="Selvaratnam C."/>
            <person name="Thevarajoo S."/>
            <person name="Goh K.M."/>
            <person name="Ee R."/>
            <person name="Chan K.-G."/>
            <person name="Chong C.S."/>
        </authorList>
    </citation>
    <scope>NUCLEOTIDE SEQUENCE [LARGE SCALE GENOMIC DNA]</scope>
    <source>
        <strain evidence="7 8">KMM 6058</strain>
    </source>
</reference>
<comment type="caution">
    <text evidence="7">The sequence shown here is derived from an EMBL/GenBank/DDBJ whole genome shotgun (WGS) entry which is preliminary data.</text>
</comment>
<dbReference type="InterPro" id="IPR045275">
    <property type="entry name" value="MscS_archaea/bacteria_type"/>
</dbReference>
<dbReference type="PANTHER" id="PTHR30221">
    <property type="entry name" value="SMALL-CONDUCTANCE MECHANOSENSITIVE CHANNEL"/>
    <property type="match status" value="1"/>
</dbReference>
<accession>A0A150XK01</accession>
<comment type="subcellular location">
    <subcellularLocation>
        <location evidence="1">Cell membrane</location>
        <topology evidence="1">Multi-pass membrane protein</topology>
    </subcellularLocation>
</comment>
<dbReference type="RefSeq" id="WP_084362827.1">
    <property type="nucleotide sequence ID" value="NZ_LRDB01000012.1"/>
</dbReference>
<keyword evidence="3" id="KW-0812">Transmembrane</keyword>
<dbReference type="Gene3D" id="2.30.30.60">
    <property type="match status" value="1"/>
</dbReference>
<protein>
    <recommendedName>
        <fullName evidence="6">Mechanosensitive ion channel MscS domain-containing protein</fullName>
    </recommendedName>
</protein>
<proteinExistence type="predicted"/>
<dbReference type="Pfam" id="PF00924">
    <property type="entry name" value="MS_channel_2nd"/>
    <property type="match status" value="1"/>
</dbReference>
<dbReference type="GO" id="GO:0005886">
    <property type="term" value="C:plasma membrane"/>
    <property type="evidence" value="ECO:0007669"/>
    <property type="project" value="UniProtKB-SubCell"/>
</dbReference>
<dbReference type="InterPro" id="IPR011066">
    <property type="entry name" value="MscS_channel_C_sf"/>
</dbReference>
<evidence type="ECO:0000256" key="1">
    <source>
        <dbReference type="ARBA" id="ARBA00004651"/>
    </source>
</evidence>
<feature type="domain" description="Mechanosensitive ion channel MscS" evidence="6">
    <location>
        <begin position="17"/>
        <end position="80"/>
    </location>
</feature>
<name>A0A150XK01_9BACT</name>
<keyword evidence="4" id="KW-1133">Transmembrane helix</keyword>
<dbReference type="SUPFAM" id="SSF50182">
    <property type="entry name" value="Sm-like ribonucleoproteins"/>
    <property type="match status" value="1"/>
</dbReference>
<dbReference type="InterPro" id="IPR010920">
    <property type="entry name" value="LSM_dom_sf"/>
</dbReference>
<dbReference type="Proteomes" id="UP000075615">
    <property type="component" value="Unassembled WGS sequence"/>
</dbReference>
<dbReference type="GO" id="GO:0008381">
    <property type="term" value="F:mechanosensitive monoatomic ion channel activity"/>
    <property type="evidence" value="ECO:0007669"/>
    <property type="project" value="InterPro"/>
</dbReference>
<evidence type="ECO:0000256" key="3">
    <source>
        <dbReference type="ARBA" id="ARBA00022692"/>
    </source>
</evidence>
<keyword evidence="8" id="KW-1185">Reference proteome</keyword>
<dbReference type="InterPro" id="IPR006685">
    <property type="entry name" value="MscS_channel_2nd"/>
</dbReference>
<dbReference type="SUPFAM" id="SSF82689">
    <property type="entry name" value="Mechanosensitive channel protein MscS (YggB), C-terminal domain"/>
    <property type="match status" value="1"/>
</dbReference>
<dbReference type="PANTHER" id="PTHR30221:SF1">
    <property type="entry name" value="SMALL-CONDUCTANCE MECHANOSENSITIVE CHANNEL"/>
    <property type="match status" value="1"/>
</dbReference>
<evidence type="ECO:0000256" key="4">
    <source>
        <dbReference type="ARBA" id="ARBA00022989"/>
    </source>
</evidence>
<keyword evidence="2" id="KW-1003">Cell membrane</keyword>
<evidence type="ECO:0000313" key="7">
    <source>
        <dbReference type="EMBL" id="KYG78992.1"/>
    </source>
</evidence>
<evidence type="ECO:0000313" key="8">
    <source>
        <dbReference type="Proteomes" id="UP000075615"/>
    </source>
</evidence>
<keyword evidence="5" id="KW-0472">Membrane</keyword>